<name>A0A2K4ZNJ2_9FIRM</name>
<dbReference type="Proteomes" id="UP000236311">
    <property type="component" value="Unassembled WGS sequence"/>
</dbReference>
<accession>A0A2K4ZNJ2</accession>
<dbReference type="EMBL" id="OFSM01000037">
    <property type="protein sequence ID" value="SOY32041.1"/>
    <property type="molecule type" value="Genomic_DNA"/>
</dbReference>
<evidence type="ECO:0000313" key="4">
    <source>
        <dbReference type="Proteomes" id="UP000236311"/>
    </source>
</evidence>
<feature type="domain" description="Tyr recombinase" evidence="2">
    <location>
        <begin position="26"/>
        <end position="109"/>
    </location>
</feature>
<dbReference type="PROSITE" id="PS51898">
    <property type="entry name" value="TYR_RECOMBINASE"/>
    <property type="match status" value="1"/>
</dbReference>
<dbReference type="SUPFAM" id="SSF56349">
    <property type="entry name" value="DNA breaking-rejoining enzymes"/>
    <property type="match status" value="1"/>
</dbReference>
<keyword evidence="4" id="KW-1185">Reference proteome</keyword>
<evidence type="ECO:0000256" key="1">
    <source>
        <dbReference type="ARBA" id="ARBA00023172"/>
    </source>
</evidence>
<dbReference type="InterPro" id="IPR002104">
    <property type="entry name" value="Integrase_catalytic"/>
</dbReference>
<dbReference type="AlphaFoldDB" id="A0A2K4ZNJ2"/>
<organism evidence="3 4">
    <name type="scientific">Acetatifactor muris</name>
    <dbReference type="NCBI Taxonomy" id="879566"/>
    <lineage>
        <taxon>Bacteria</taxon>
        <taxon>Bacillati</taxon>
        <taxon>Bacillota</taxon>
        <taxon>Clostridia</taxon>
        <taxon>Lachnospirales</taxon>
        <taxon>Lachnospiraceae</taxon>
        <taxon>Acetatifactor</taxon>
    </lineage>
</organism>
<dbReference type="Gene3D" id="1.10.443.10">
    <property type="entry name" value="Intergrase catalytic core"/>
    <property type="match status" value="1"/>
</dbReference>
<evidence type="ECO:0000313" key="3">
    <source>
        <dbReference type="EMBL" id="SOY32041.1"/>
    </source>
</evidence>
<evidence type="ECO:0000259" key="2">
    <source>
        <dbReference type="PROSITE" id="PS51898"/>
    </source>
</evidence>
<reference evidence="3 4" key="1">
    <citation type="submission" date="2018-01" db="EMBL/GenBank/DDBJ databases">
        <authorList>
            <person name="Gaut B.S."/>
            <person name="Morton B.R."/>
            <person name="Clegg M.T."/>
            <person name="Duvall M.R."/>
        </authorList>
    </citation>
    <scope>NUCLEOTIDE SEQUENCE [LARGE SCALE GENOMIC DNA]</scope>
    <source>
        <strain evidence="3">GP69</strain>
    </source>
</reference>
<protein>
    <submittedName>
        <fullName evidence="3">Tyrosine recombinase XerD</fullName>
    </submittedName>
</protein>
<dbReference type="Pfam" id="PF00589">
    <property type="entry name" value="Phage_integrase"/>
    <property type="match status" value="1"/>
</dbReference>
<proteinExistence type="predicted"/>
<dbReference type="InterPro" id="IPR011010">
    <property type="entry name" value="DNA_brk_join_enz"/>
</dbReference>
<dbReference type="OrthoDB" id="9801717at2"/>
<dbReference type="GO" id="GO:0003677">
    <property type="term" value="F:DNA binding"/>
    <property type="evidence" value="ECO:0007669"/>
    <property type="project" value="InterPro"/>
</dbReference>
<dbReference type="GO" id="GO:0006310">
    <property type="term" value="P:DNA recombination"/>
    <property type="evidence" value="ECO:0007669"/>
    <property type="project" value="UniProtKB-KW"/>
</dbReference>
<gene>
    <name evidence="3" type="primary">xerD_7</name>
    <name evidence="3" type="ORF">AMURIS_04794</name>
</gene>
<keyword evidence="1" id="KW-0233">DNA recombination</keyword>
<sequence length="109" mass="12240">MQAFLSGGIISRNPCATLAQIKSRKVVKKPYSAAEMERIRKACRNAWNLALVDFMYCTGCCVSEVAGLDISDVDFERMECVVLGKGNKERKVYLTEVAAMHLQEYLNSR</sequence>
<dbReference type="GO" id="GO:0015074">
    <property type="term" value="P:DNA integration"/>
    <property type="evidence" value="ECO:0007669"/>
    <property type="project" value="InterPro"/>
</dbReference>
<dbReference type="InterPro" id="IPR013762">
    <property type="entry name" value="Integrase-like_cat_sf"/>
</dbReference>